<keyword evidence="1" id="KW-1133">Transmembrane helix</keyword>
<organism evidence="2 3">
    <name type="scientific">Letharia columbiana</name>
    <dbReference type="NCBI Taxonomy" id="112416"/>
    <lineage>
        <taxon>Eukaryota</taxon>
        <taxon>Fungi</taxon>
        <taxon>Dikarya</taxon>
        <taxon>Ascomycota</taxon>
        <taxon>Pezizomycotina</taxon>
        <taxon>Lecanoromycetes</taxon>
        <taxon>OSLEUM clade</taxon>
        <taxon>Lecanoromycetidae</taxon>
        <taxon>Lecanorales</taxon>
        <taxon>Lecanorineae</taxon>
        <taxon>Parmeliaceae</taxon>
        <taxon>Letharia</taxon>
    </lineage>
</organism>
<comment type="caution">
    <text evidence="2">The sequence shown here is derived from an EMBL/GenBank/DDBJ whole genome shotgun (WGS) entry which is preliminary data.</text>
</comment>
<dbReference type="Proteomes" id="UP000578531">
    <property type="component" value="Unassembled WGS sequence"/>
</dbReference>
<sequence length="68" mass="7071">MYNFEDRPIAIISIAALVGTPIGGALIAAEGGHYLHVQIFCGVLMAAGSCIFVAARASLQGLNIKKKV</sequence>
<proteinExistence type="predicted"/>
<dbReference type="EMBL" id="JACCJC010000024">
    <property type="protein sequence ID" value="KAF6235692.1"/>
    <property type="molecule type" value="Genomic_DNA"/>
</dbReference>
<feature type="transmembrane region" description="Helical" evidence="1">
    <location>
        <begin position="9"/>
        <end position="29"/>
    </location>
</feature>
<dbReference type="AlphaFoldDB" id="A0A8H6FVQ8"/>
<evidence type="ECO:0000313" key="2">
    <source>
        <dbReference type="EMBL" id="KAF6235692.1"/>
    </source>
</evidence>
<evidence type="ECO:0000256" key="1">
    <source>
        <dbReference type="SAM" id="Phobius"/>
    </source>
</evidence>
<name>A0A8H6FVQ8_9LECA</name>
<keyword evidence="1" id="KW-0812">Transmembrane</keyword>
<accession>A0A8H6FVQ8</accession>
<keyword evidence="1" id="KW-0472">Membrane</keyword>
<keyword evidence="3" id="KW-1185">Reference proteome</keyword>
<evidence type="ECO:0000313" key="3">
    <source>
        <dbReference type="Proteomes" id="UP000578531"/>
    </source>
</evidence>
<gene>
    <name evidence="2" type="ORF">HO173_006375</name>
</gene>
<dbReference type="GeneID" id="59288036"/>
<feature type="transmembrane region" description="Helical" evidence="1">
    <location>
        <begin position="35"/>
        <end position="59"/>
    </location>
</feature>
<reference evidence="2 3" key="1">
    <citation type="journal article" date="2020" name="Genomics">
        <title>Complete, high-quality genomes from long-read metagenomic sequencing of two wolf lichen thalli reveals enigmatic genome architecture.</title>
        <authorList>
            <person name="McKenzie S.K."/>
            <person name="Walston R.F."/>
            <person name="Allen J.L."/>
        </authorList>
    </citation>
    <scope>NUCLEOTIDE SEQUENCE [LARGE SCALE GENOMIC DNA]</scope>
    <source>
        <strain evidence="2">WasteWater2</strain>
    </source>
</reference>
<dbReference type="OrthoDB" id="5667at2759"/>
<protein>
    <submittedName>
        <fullName evidence="2">Uncharacterized protein</fullName>
    </submittedName>
</protein>
<dbReference type="RefSeq" id="XP_037165060.1">
    <property type="nucleotide sequence ID" value="XM_037308286.1"/>
</dbReference>